<dbReference type="RefSeq" id="WP_187083944.1">
    <property type="nucleotide sequence ID" value="NZ_JACORU010000011.1"/>
</dbReference>
<sequence>MKFDISGVAHAIRTATAGSPHPIKLGHAQQLVAAALGFQSLAALQASSDGDLTGERNAHVVIDMATLDARVAQLAVGVSSDEVAKVMVNALVAKLPGVRVHRSLDSLLNAVQDFVDQATVNRGPVTGEMTSANHAGLSEIYMPLIGVELASIPGTGEVLDEEVEGHVSLEIDRDRPYVGHRIDVEAVLSTRRSGYSLWSFDYQVTSASLDPNYRREQEPPSRSLAEALADELNLSLGEAEQLVDVEIHEEASEDGTVYGFWMDLENSDIDAALLAKIQVTQGGLTVRLPPYFFDGVGGGA</sequence>
<organism evidence="1 2">
    <name type="scientific">Ramlibacter albus</name>
    <dbReference type="NCBI Taxonomy" id="2079448"/>
    <lineage>
        <taxon>Bacteria</taxon>
        <taxon>Pseudomonadati</taxon>
        <taxon>Pseudomonadota</taxon>
        <taxon>Betaproteobacteria</taxon>
        <taxon>Burkholderiales</taxon>
        <taxon>Comamonadaceae</taxon>
        <taxon>Ramlibacter</taxon>
    </lineage>
</organism>
<dbReference type="EMBL" id="JACORU010000011">
    <property type="protein sequence ID" value="MBC5767448.1"/>
    <property type="molecule type" value="Genomic_DNA"/>
</dbReference>
<keyword evidence="2" id="KW-1185">Reference proteome</keyword>
<proteinExistence type="predicted"/>
<accession>A0A923MBQ2</accession>
<name>A0A923MBQ2_9BURK</name>
<protein>
    <submittedName>
        <fullName evidence="1">Uncharacterized protein</fullName>
    </submittedName>
</protein>
<gene>
    <name evidence="1" type="ORF">H8R02_23480</name>
</gene>
<comment type="caution">
    <text evidence="1">The sequence shown here is derived from an EMBL/GenBank/DDBJ whole genome shotgun (WGS) entry which is preliminary data.</text>
</comment>
<dbReference type="Proteomes" id="UP000596827">
    <property type="component" value="Unassembled WGS sequence"/>
</dbReference>
<evidence type="ECO:0000313" key="1">
    <source>
        <dbReference type="EMBL" id="MBC5767448.1"/>
    </source>
</evidence>
<dbReference type="AlphaFoldDB" id="A0A923MBQ2"/>
<reference evidence="1" key="1">
    <citation type="submission" date="2020-08" db="EMBL/GenBank/DDBJ databases">
        <title>Ramlibacter sp. GTP1 16S ribosomal RNA gene genome sequencing and assembly.</title>
        <authorList>
            <person name="Kang M."/>
        </authorList>
    </citation>
    <scope>NUCLEOTIDE SEQUENCE</scope>
    <source>
        <strain evidence="1">GTP1</strain>
    </source>
</reference>
<evidence type="ECO:0000313" key="2">
    <source>
        <dbReference type="Proteomes" id="UP000596827"/>
    </source>
</evidence>